<accession>A0A1W1VTW1</accession>
<dbReference type="Gene3D" id="1.10.10.10">
    <property type="entry name" value="Winged helix-like DNA-binding domain superfamily/Winged helix DNA-binding domain"/>
    <property type="match status" value="1"/>
</dbReference>
<keyword evidence="2" id="KW-1185">Reference proteome</keyword>
<dbReference type="RefSeq" id="WP_084665219.1">
    <property type="nucleotide sequence ID" value="NZ_LT838272.1"/>
</dbReference>
<dbReference type="Pfam" id="PF04255">
    <property type="entry name" value="DUF433"/>
    <property type="match status" value="1"/>
</dbReference>
<proteinExistence type="predicted"/>
<dbReference type="Proteomes" id="UP000192569">
    <property type="component" value="Chromosome I"/>
</dbReference>
<name>A0A1W1VTW1_9FIRM</name>
<evidence type="ECO:0000313" key="1">
    <source>
        <dbReference type="EMBL" id="SMB96713.1"/>
    </source>
</evidence>
<dbReference type="InterPro" id="IPR036388">
    <property type="entry name" value="WH-like_DNA-bd_sf"/>
</dbReference>
<evidence type="ECO:0008006" key="3">
    <source>
        <dbReference type="Google" id="ProtNLM"/>
    </source>
</evidence>
<gene>
    <name evidence="1" type="ORF">SAMN00808754_1609</name>
</gene>
<dbReference type="InterPro" id="IPR007367">
    <property type="entry name" value="DUF433"/>
</dbReference>
<protein>
    <recommendedName>
        <fullName evidence="3">DUF433 domain-containing protein</fullName>
    </recommendedName>
</protein>
<sequence>MVGGLTKSDPKALRGKPVIAGTRIPVELMC</sequence>
<organism evidence="1 2">
    <name type="scientific">Thermanaeromonas toyohensis ToBE</name>
    <dbReference type="NCBI Taxonomy" id="698762"/>
    <lineage>
        <taxon>Bacteria</taxon>
        <taxon>Bacillati</taxon>
        <taxon>Bacillota</taxon>
        <taxon>Clostridia</taxon>
        <taxon>Neomoorellales</taxon>
        <taxon>Neomoorellaceae</taxon>
        <taxon>Thermanaeromonas</taxon>
    </lineage>
</organism>
<dbReference type="EMBL" id="LT838272">
    <property type="protein sequence ID" value="SMB96713.1"/>
    <property type="molecule type" value="Genomic_DNA"/>
</dbReference>
<evidence type="ECO:0000313" key="2">
    <source>
        <dbReference type="Proteomes" id="UP000192569"/>
    </source>
</evidence>
<reference evidence="1 2" key="1">
    <citation type="submission" date="2017-04" db="EMBL/GenBank/DDBJ databases">
        <authorList>
            <person name="Afonso C.L."/>
            <person name="Miller P.J."/>
            <person name="Scott M.A."/>
            <person name="Spackman E."/>
            <person name="Goraichik I."/>
            <person name="Dimitrov K.M."/>
            <person name="Suarez D.L."/>
            <person name="Swayne D.E."/>
        </authorList>
    </citation>
    <scope>NUCLEOTIDE SEQUENCE [LARGE SCALE GENOMIC DNA]</scope>
    <source>
        <strain evidence="1 2">ToBE</strain>
    </source>
</reference>
<dbReference type="AlphaFoldDB" id="A0A1W1VTW1"/>
<dbReference type="STRING" id="698762.SAMN00808754_1609"/>